<comment type="caution">
    <text evidence="2">The sequence shown here is derived from an EMBL/GenBank/DDBJ whole genome shotgun (WGS) entry which is preliminary data.</text>
</comment>
<evidence type="ECO:0008006" key="4">
    <source>
        <dbReference type="Google" id="ProtNLM"/>
    </source>
</evidence>
<dbReference type="Proteomes" id="UP001176429">
    <property type="component" value="Unassembled WGS sequence"/>
</dbReference>
<gene>
    <name evidence="2" type="ORF">Q5H93_14445</name>
</gene>
<name>A0ABT9BCE4_9BACT</name>
<dbReference type="InterPro" id="IPR010982">
    <property type="entry name" value="Lambda_DNA-bd_dom_sf"/>
</dbReference>
<sequence length="199" mass="21357">MSTTINQRFAQLIQHLGITKNAFAMSLDKTASVIQHLLDGRNKPGFDLLQRVFEVYPNVSRDWVMLGQGPMLLSGENPPQPQPVAAPKMAAATEAPPAIQPAEPQPTPVAAPEIPSAAAPQLAPETPVPTAAQPAPTPVMLPSVAAAPAASLYADAYVSAALHTQHLQHQLALAELRNQHLLEQQQMLRQMLELAQRTV</sequence>
<evidence type="ECO:0000313" key="3">
    <source>
        <dbReference type="Proteomes" id="UP001176429"/>
    </source>
</evidence>
<feature type="region of interest" description="Disordered" evidence="1">
    <location>
        <begin position="74"/>
        <end position="112"/>
    </location>
</feature>
<keyword evidence="3" id="KW-1185">Reference proteome</keyword>
<dbReference type="SUPFAM" id="SSF47413">
    <property type="entry name" value="lambda repressor-like DNA-binding domains"/>
    <property type="match status" value="1"/>
</dbReference>
<proteinExistence type="predicted"/>
<dbReference type="RefSeq" id="WP_305007270.1">
    <property type="nucleotide sequence ID" value="NZ_JAUQSY010000009.1"/>
</dbReference>
<reference evidence="2" key="1">
    <citation type="submission" date="2023-07" db="EMBL/GenBank/DDBJ databases">
        <authorList>
            <person name="Kim M.K."/>
        </authorList>
    </citation>
    <scope>NUCLEOTIDE SEQUENCE</scope>
    <source>
        <strain evidence="2">ASUV-10-1</strain>
    </source>
</reference>
<dbReference type="EMBL" id="JAUQSY010000009">
    <property type="protein sequence ID" value="MDO7875940.1"/>
    <property type="molecule type" value="Genomic_DNA"/>
</dbReference>
<organism evidence="2 3">
    <name type="scientific">Hymenobacter aranciens</name>
    <dbReference type="NCBI Taxonomy" id="3063996"/>
    <lineage>
        <taxon>Bacteria</taxon>
        <taxon>Pseudomonadati</taxon>
        <taxon>Bacteroidota</taxon>
        <taxon>Cytophagia</taxon>
        <taxon>Cytophagales</taxon>
        <taxon>Hymenobacteraceae</taxon>
        <taxon>Hymenobacter</taxon>
    </lineage>
</organism>
<accession>A0ABT9BCE4</accession>
<protein>
    <recommendedName>
        <fullName evidence="4">XRE family transcriptional regulator</fullName>
    </recommendedName>
</protein>
<evidence type="ECO:0000256" key="1">
    <source>
        <dbReference type="SAM" id="MobiDB-lite"/>
    </source>
</evidence>
<feature type="compositionally biased region" description="Low complexity" evidence="1">
    <location>
        <begin position="85"/>
        <end position="102"/>
    </location>
</feature>
<evidence type="ECO:0000313" key="2">
    <source>
        <dbReference type="EMBL" id="MDO7875940.1"/>
    </source>
</evidence>